<keyword evidence="1" id="KW-0472">Membrane</keyword>
<name>A0A2T3KMI3_9GAMM</name>
<dbReference type="RefSeq" id="WP_107288737.1">
    <property type="nucleotide sequence ID" value="NZ_PYNF01000002.1"/>
</dbReference>
<accession>A0A2T3KMI3</accession>
<dbReference type="Proteomes" id="UP000241426">
    <property type="component" value="Unassembled WGS sequence"/>
</dbReference>
<sequence>MTNIKHIKGADGALMFCSIAIATITAFASMILTANFMSDLGSSIGLGVTFLVIGISLDLAKHLSPLLALHHSEQNKPLFAGVLYLFSLALMVVSIVASATSLQKGIETANKDYVSMSIETKKIDEQISILRSEKAGYEAQGKAQLLVHQVSKLPKTNAKIADVNKQLLVLIQQKNEAANNVTGNTKKDIFLIFKTQILYSLATIIELISLLMTVSAFRQYRLFSVTLFNNNELHGDALHESHEVHEVHEVHEAQHHKVHESPLRDKHENLSKEAHETIRANLSHEPITSRSDESPKHVAEPMTDVYTDNQKVPVHDSNLAVKQACAISRTSQKHNNLPKLLEDEIIEIEQPTDTKEFSKKNDTAEISRKPNASSFLTNRKTKAKLTLAFLKNEIKSGNVKPKYGDINDLFICSRENVKTALKELELEGVIRLKNSRTYELI</sequence>
<gene>
    <name evidence="2" type="ORF">C9J27_02995</name>
</gene>
<evidence type="ECO:0000313" key="3">
    <source>
        <dbReference type="Proteomes" id="UP000241426"/>
    </source>
</evidence>
<evidence type="ECO:0000313" key="2">
    <source>
        <dbReference type="EMBL" id="PSV01009.1"/>
    </source>
</evidence>
<keyword evidence="1" id="KW-0812">Transmembrane</keyword>
<feature type="transmembrane region" description="Helical" evidence="1">
    <location>
        <begin position="12"/>
        <end position="34"/>
    </location>
</feature>
<protein>
    <submittedName>
        <fullName evidence="2">Uncharacterized protein</fullName>
    </submittedName>
</protein>
<reference evidence="2 3" key="1">
    <citation type="submission" date="2018-01" db="EMBL/GenBank/DDBJ databases">
        <title>Whole genome sequencing of Histamine producing bacteria.</title>
        <authorList>
            <person name="Butler K."/>
        </authorList>
    </citation>
    <scope>NUCLEOTIDE SEQUENCE [LARGE SCALE GENOMIC DNA]</scope>
    <source>
        <strain evidence="2 3">FS-7.2</strain>
    </source>
</reference>
<evidence type="ECO:0000256" key="1">
    <source>
        <dbReference type="SAM" id="Phobius"/>
    </source>
</evidence>
<feature type="transmembrane region" description="Helical" evidence="1">
    <location>
        <begin position="78"/>
        <end position="97"/>
    </location>
</feature>
<feature type="transmembrane region" description="Helical" evidence="1">
    <location>
        <begin position="197"/>
        <end position="217"/>
    </location>
</feature>
<comment type="caution">
    <text evidence="2">The sequence shown here is derived from an EMBL/GenBank/DDBJ whole genome shotgun (WGS) entry which is preliminary data.</text>
</comment>
<keyword evidence="1" id="KW-1133">Transmembrane helix</keyword>
<feature type="transmembrane region" description="Helical" evidence="1">
    <location>
        <begin position="40"/>
        <end position="57"/>
    </location>
</feature>
<dbReference type="EMBL" id="PYNF01000002">
    <property type="protein sequence ID" value="PSV01009.1"/>
    <property type="molecule type" value="Genomic_DNA"/>
</dbReference>
<dbReference type="AlphaFoldDB" id="A0A2T3KMI3"/>
<proteinExistence type="predicted"/>
<organism evidence="2 3">
    <name type="scientific">Photobacterium kishitanii</name>
    <dbReference type="NCBI Taxonomy" id="318456"/>
    <lineage>
        <taxon>Bacteria</taxon>
        <taxon>Pseudomonadati</taxon>
        <taxon>Pseudomonadota</taxon>
        <taxon>Gammaproteobacteria</taxon>
        <taxon>Vibrionales</taxon>
        <taxon>Vibrionaceae</taxon>
        <taxon>Photobacterium</taxon>
    </lineage>
</organism>